<evidence type="ECO:0000256" key="9">
    <source>
        <dbReference type="ARBA" id="ARBA00023319"/>
    </source>
</evidence>
<dbReference type="FunFam" id="2.60.40.10:FF:000050">
    <property type="entry name" value="Titin isoform B"/>
    <property type="match status" value="3"/>
</dbReference>
<dbReference type="InterPro" id="IPR052385">
    <property type="entry name" value="Obscurin/Obscurin-like_Reg"/>
</dbReference>
<keyword evidence="4" id="KW-0963">Cytoplasm</keyword>
<dbReference type="GO" id="GO:0005634">
    <property type="term" value="C:nucleus"/>
    <property type="evidence" value="ECO:0007669"/>
    <property type="project" value="UniProtKB-SubCell"/>
</dbReference>
<gene>
    <name evidence="11" type="ORF">EGW08_001884</name>
</gene>
<dbReference type="PANTHER" id="PTHR35971">
    <property type="entry name" value="SI:DKEY-31G6.6"/>
    <property type="match status" value="1"/>
</dbReference>
<keyword evidence="12" id="KW-1185">Reference proteome</keyword>
<dbReference type="OrthoDB" id="6115582at2759"/>
<comment type="similarity">
    <text evidence="3">Belongs to the protein kinase superfamily. CAMK Ser/Thr protein kinase family.</text>
</comment>
<dbReference type="InterPro" id="IPR013783">
    <property type="entry name" value="Ig-like_fold"/>
</dbReference>
<protein>
    <recommendedName>
        <fullName evidence="10">Ig-like domain-containing protein</fullName>
    </recommendedName>
</protein>
<dbReference type="AlphaFoldDB" id="A0A433U9A8"/>
<evidence type="ECO:0000256" key="6">
    <source>
        <dbReference type="ARBA" id="ARBA00022737"/>
    </source>
</evidence>
<dbReference type="SMART" id="SM00409">
    <property type="entry name" value="IG"/>
    <property type="match status" value="4"/>
</dbReference>
<feature type="domain" description="Ig-like" evidence="10">
    <location>
        <begin position="413"/>
        <end position="499"/>
    </location>
</feature>
<keyword evidence="7" id="KW-1015">Disulfide bond</keyword>
<evidence type="ECO:0000256" key="2">
    <source>
        <dbReference type="ARBA" id="ARBA00004496"/>
    </source>
</evidence>
<dbReference type="InterPro" id="IPR003599">
    <property type="entry name" value="Ig_sub"/>
</dbReference>
<evidence type="ECO:0000313" key="11">
    <source>
        <dbReference type="EMBL" id="RUS90389.1"/>
    </source>
</evidence>
<dbReference type="SUPFAM" id="SSF48726">
    <property type="entry name" value="Immunoglobulin"/>
    <property type="match status" value="5"/>
</dbReference>
<dbReference type="InterPro" id="IPR013098">
    <property type="entry name" value="Ig_I-set"/>
</dbReference>
<dbReference type="Proteomes" id="UP000271974">
    <property type="component" value="Unassembled WGS sequence"/>
</dbReference>
<dbReference type="InterPro" id="IPR003598">
    <property type="entry name" value="Ig_sub2"/>
</dbReference>
<evidence type="ECO:0000256" key="1">
    <source>
        <dbReference type="ARBA" id="ARBA00004123"/>
    </source>
</evidence>
<reference evidence="11 12" key="1">
    <citation type="submission" date="2019-01" db="EMBL/GenBank/DDBJ databases">
        <title>A draft genome assembly of the solar-powered sea slug Elysia chlorotica.</title>
        <authorList>
            <person name="Cai H."/>
            <person name="Li Q."/>
            <person name="Fang X."/>
            <person name="Li J."/>
            <person name="Curtis N.E."/>
            <person name="Altenburger A."/>
            <person name="Shibata T."/>
            <person name="Feng M."/>
            <person name="Maeda T."/>
            <person name="Schwartz J.A."/>
            <person name="Shigenobu S."/>
            <person name="Lundholm N."/>
            <person name="Nishiyama T."/>
            <person name="Yang H."/>
            <person name="Hasebe M."/>
            <person name="Li S."/>
            <person name="Pierce S.K."/>
            <person name="Wang J."/>
        </authorList>
    </citation>
    <scope>NUCLEOTIDE SEQUENCE [LARGE SCALE GENOMIC DNA]</scope>
    <source>
        <strain evidence="11">EC2010</strain>
        <tissue evidence="11">Whole organism of an adult</tissue>
    </source>
</reference>
<dbReference type="Gene3D" id="2.60.40.10">
    <property type="entry name" value="Immunoglobulins"/>
    <property type="match status" value="6"/>
</dbReference>
<accession>A0A433U9A8</accession>
<dbReference type="PANTHER" id="PTHR35971:SF5">
    <property type="entry name" value="OBSCURIN LIKE CYTOSKELETAL ADAPTOR 1"/>
    <property type="match status" value="1"/>
</dbReference>
<organism evidence="11 12">
    <name type="scientific">Elysia chlorotica</name>
    <name type="common">Eastern emerald elysia</name>
    <name type="synonym">Sea slug</name>
    <dbReference type="NCBI Taxonomy" id="188477"/>
    <lineage>
        <taxon>Eukaryota</taxon>
        <taxon>Metazoa</taxon>
        <taxon>Spiralia</taxon>
        <taxon>Lophotrochozoa</taxon>
        <taxon>Mollusca</taxon>
        <taxon>Gastropoda</taxon>
        <taxon>Heterobranchia</taxon>
        <taxon>Euthyneura</taxon>
        <taxon>Panpulmonata</taxon>
        <taxon>Sacoglossa</taxon>
        <taxon>Placobranchoidea</taxon>
        <taxon>Plakobranchidae</taxon>
        <taxon>Elysia</taxon>
    </lineage>
</organism>
<keyword evidence="6" id="KW-0677">Repeat</keyword>
<dbReference type="GO" id="GO:0005737">
    <property type="term" value="C:cytoplasm"/>
    <property type="evidence" value="ECO:0007669"/>
    <property type="project" value="UniProtKB-SubCell"/>
</dbReference>
<keyword evidence="5" id="KW-0597">Phosphoprotein</keyword>
<evidence type="ECO:0000256" key="7">
    <source>
        <dbReference type="ARBA" id="ARBA00023157"/>
    </source>
</evidence>
<feature type="domain" description="Ig-like" evidence="10">
    <location>
        <begin position="102"/>
        <end position="223"/>
    </location>
</feature>
<evidence type="ECO:0000256" key="3">
    <source>
        <dbReference type="ARBA" id="ARBA00006692"/>
    </source>
</evidence>
<dbReference type="Pfam" id="PF07679">
    <property type="entry name" value="I-set"/>
    <property type="match status" value="5"/>
</dbReference>
<dbReference type="InterPro" id="IPR036179">
    <property type="entry name" value="Ig-like_dom_sf"/>
</dbReference>
<keyword evidence="9" id="KW-0393">Immunoglobulin domain</keyword>
<dbReference type="SMART" id="SM00408">
    <property type="entry name" value="IGc2"/>
    <property type="match status" value="3"/>
</dbReference>
<comment type="subcellular location">
    <subcellularLocation>
        <location evidence="2">Cytoplasm</location>
    </subcellularLocation>
    <subcellularLocation>
        <location evidence="1">Nucleus</location>
    </subcellularLocation>
</comment>
<dbReference type="STRING" id="188477.A0A433U9A8"/>
<feature type="domain" description="Ig-like" evidence="10">
    <location>
        <begin position="4"/>
        <end position="83"/>
    </location>
</feature>
<dbReference type="PROSITE" id="PS50835">
    <property type="entry name" value="IG_LIKE"/>
    <property type="match status" value="4"/>
</dbReference>
<name>A0A433U9A8_ELYCH</name>
<proteinExistence type="inferred from homology"/>
<evidence type="ECO:0000256" key="8">
    <source>
        <dbReference type="ARBA" id="ARBA00023242"/>
    </source>
</evidence>
<keyword evidence="8" id="KW-0539">Nucleus</keyword>
<evidence type="ECO:0000259" key="10">
    <source>
        <dbReference type="PROSITE" id="PS50835"/>
    </source>
</evidence>
<evidence type="ECO:0000256" key="5">
    <source>
        <dbReference type="ARBA" id="ARBA00022553"/>
    </source>
</evidence>
<evidence type="ECO:0000256" key="4">
    <source>
        <dbReference type="ARBA" id="ARBA00022490"/>
    </source>
</evidence>
<sequence>MLGPFTTPFSEVPLRMTLTLAREGSEVERRAVFTCMLSKIDLRVSWFKDEDKLQASSKHELVDMGRMHKLIVHDLCPADYADYQVVIGSRRLTGRRLLEEAPLEFTIPLTEQTCKEGDTVIFKCEVTESDLPATWFKDGVEVSLSDLVIASVDGKTHTLTIKDAPLDADAEYTVKIKDKESKARLHVQEVEANFTLPLSDTTAQAHESVTFTCEVTKDDADVQWLMNNEEVTPSNKFKVAKEGRKHSLTVVDLQPEDSGEFTARVGGNDTSASLTVSGVNMPNVTATWYKEGMPITSSDKCVLAVDGDTHTLTLPQADLEDEAEYTITLGDKTSKALLLVEEAPLCITQPIQDTECLEGETVSFVCECNKENVPAMWLKDFYGLWTVEHDAEFIVKINGCESKARLRVDEVAAEFTATLKDVEGREGQDIELECILNKPDVKVRWLKNKKPLTPSDRIKIVCDRYRHYLRIMDTIPEDEGEYTAVLPSKRESTNKNEKK</sequence>
<dbReference type="CDD" id="cd00096">
    <property type="entry name" value="Ig"/>
    <property type="match status" value="1"/>
</dbReference>
<evidence type="ECO:0000313" key="12">
    <source>
        <dbReference type="Proteomes" id="UP000271974"/>
    </source>
</evidence>
<feature type="domain" description="Ig-like" evidence="10">
    <location>
        <begin position="267"/>
        <end position="326"/>
    </location>
</feature>
<comment type="caution">
    <text evidence="11">The sequence shown here is derived from an EMBL/GenBank/DDBJ whole genome shotgun (WGS) entry which is preliminary data.</text>
</comment>
<dbReference type="EMBL" id="RQTK01000034">
    <property type="protein sequence ID" value="RUS90389.1"/>
    <property type="molecule type" value="Genomic_DNA"/>
</dbReference>
<dbReference type="InterPro" id="IPR007110">
    <property type="entry name" value="Ig-like_dom"/>
</dbReference>